<feature type="compositionally biased region" description="Polar residues" evidence="2">
    <location>
        <begin position="889"/>
        <end position="904"/>
    </location>
</feature>
<feature type="region of interest" description="Disordered" evidence="2">
    <location>
        <begin position="134"/>
        <end position="160"/>
    </location>
</feature>
<feature type="compositionally biased region" description="Basic and acidic residues" evidence="2">
    <location>
        <begin position="21"/>
        <end position="31"/>
    </location>
</feature>
<feature type="compositionally biased region" description="Polar residues" evidence="2">
    <location>
        <begin position="173"/>
        <end position="188"/>
    </location>
</feature>
<feature type="domain" description="DDHD" evidence="4">
    <location>
        <begin position="1297"/>
        <end position="1510"/>
    </location>
</feature>
<dbReference type="GO" id="GO:0030134">
    <property type="term" value="C:COPII-coated ER to Golgi transport vesicle"/>
    <property type="evidence" value="ECO:0007669"/>
    <property type="project" value="TreeGrafter"/>
</dbReference>
<name>A0A7G3AMR9_LUTLO</name>
<dbReference type="Pfam" id="PF02825">
    <property type="entry name" value="WWE"/>
    <property type="match status" value="1"/>
</dbReference>
<sequence length="1537" mass="167856">MPAAAPVPVATVVPDVQGSRGHSEEPKEEIRPAVFGSPPPPVAAEASFSDISLEEPSAEQQGTFLGASEPQLYNPLQGIDPYDTAGSKVTSGQGGESIFNPLAQAAQLKESLQHIPSVASTVFSTFSSILKGTAGEYSQQQQQSEGPPVQESIQQDFSQSAYKSPLDAIYEQQVLSQTSQNPVEQPQASPLLFSPEDPTIPAFSTAHAPPPSSGSSNTFRLGGSKKKTYAPVPGLSSGAGNFVPQETPSFPQQNLPPLPIPGQNIEQQKSSVTPPPVNFYSTSQPVVQPGGYPEQVNSSIPTQQTQGSQNKFSLSSFFSAPILDRFQGKSNTQNEQVAAEISSVDAVGSFQQQTSFTQPQASAPINQINPQLFKTNPIAASTAQNQPPSSGNLHFGSPGFPPPASQAFPDPLQHSYQAPVFAGTESKGSVGPPPTNQFFVPEVSKGTAQQESFGAPPVNQTPSPQPFATPSTQTVTPQPFIPPPVTQNPQPFVPTQVSQSPSPQLFVPESVNPPNPSPQLFTPTPPANSQEFLPQSTTQNTGVFNPPPPPSTASNFPPQAAPVFVPQSSPLSPPEAPRKTETSSAPPPTNTANPYSGYRLAKRTPTYKNSLIPETKSTFFVPQQQQQQPNQAQPVPVNFFTPAPQDIPSAPQNLPSAPQNLPLAPQQSPQAELKIETKVSSPTIFKSTSEPVAAVRPDQAFFLPKSPQEEKTPYTPETSHIDQLCTDLAATKLPQVVQQTQNFFGTNQTTTNWFDSNQNAQLITDHATTDEDTNKNTTDIHASFFDCPPDLKPDQAPPNFFSFPKVTGDDVSINNNSLIVEKSSVDDSKVSLASFASNEKEQQATIEGTVLANGESTREAATEEAVVSADQQLNANLLENSAITTDMASSRLTPTTSPGPQSVTDAPAPSGTYRPVYKHWFFRQKVEGKDVWTPFSMTDSLALEDGFMNPAAAEGATIATDGGRHDVNITNRTRTSIYWTAEVNEVRRCSWFYKAVDSRFVPYEEETADFLEEEYKKAFTSGQWHKQLTLPDGDAVNFHGPNVMVHFLQAQTPDAWGNTPQVTNRPRVIKRGVDEFNIEDGEPEQIDHILFVVHGIGKACDFKFRTVEEVVDEFRSIALQMVQSHYRTSYDAGEIGRIEVLPISWHSELHSEESGIDAKLKSITLESIPKLRNFTNETLLDVLFYTSPIFCQSIMDTVCGSINRVYKLFCQRNPNFRGGVSLAGHSLGSLILFDLLCHQKAPSEGESEVENSENPDQGNVMTPTEPILRPEKQTEQQINYTMGPAGTGQPFINYPQLDIRPKSFFAFGSPIGMFVTVRGFDTLGLDFKLPTCDNFYNIFHPYDVVAYRIEGLVNPELSSLRPVLIPHHKGRKRMHLELRETMARVGGEIKQRIFDTFRQTVDTVTQITSLGRTDPLAIKSEVDKVLEEQLHLDETAHQEVNSASSSGGSDCDAGETDLPLGRLNQSRRIDYVLQEAPLEFFNEYIFALTSHVCYWQSEDTILFVVKEIYSSMGVQTDNKIPQQSLTIERPTGNIPTR</sequence>
<feature type="compositionally biased region" description="Low complexity" evidence="2">
    <location>
        <begin position="1"/>
        <end position="14"/>
    </location>
</feature>
<dbReference type="InterPro" id="IPR004170">
    <property type="entry name" value="WWE_dom"/>
</dbReference>
<feature type="compositionally biased region" description="Polar residues" evidence="2">
    <location>
        <begin position="650"/>
        <end position="670"/>
    </location>
</feature>
<reference evidence="5" key="1">
    <citation type="journal article" date="2020" name="BMC">
        <title>Leishmania infection induces a limited differential gene expression in the sand fly midgut.</title>
        <authorList>
            <person name="Coutinho-Abreu I.V."/>
            <person name="Serafim T.D."/>
            <person name="Meneses C."/>
            <person name="Kamhawi S."/>
            <person name="Oliveira F."/>
            <person name="Valenzuela J.G."/>
        </authorList>
    </citation>
    <scope>NUCLEOTIDE SEQUENCE</scope>
    <source>
        <strain evidence="5">Jacobina</strain>
        <tissue evidence="5">Midgut</tissue>
    </source>
</reference>
<dbReference type="EMBL" id="GITU01006629">
    <property type="protein sequence ID" value="MBC1175332.1"/>
    <property type="molecule type" value="Transcribed_RNA"/>
</dbReference>
<feature type="compositionally biased region" description="Polar residues" evidence="2">
    <location>
        <begin position="295"/>
        <end position="310"/>
    </location>
</feature>
<dbReference type="PROSITE" id="PS51043">
    <property type="entry name" value="DDHD"/>
    <property type="match status" value="1"/>
</dbReference>
<dbReference type="GO" id="GO:0004620">
    <property type="term" value="F:phospholipase activity"/>
    <property type="evidence" value="ECO:0007669"/>
    <property type="project" value="TreeGrafter"/>
</dbReference>
<feature type="compositionally biased region" description="Low complexity" evidence="2">
    <location>
        <begin position="624"/>
        <end position="638"/>
    </location>
</feature>
<feature type="region of interest" description="Disordered" evidence="2">
    <location>
        <begin position="889"/>
        <end position="910"/>
    </location>
</feature>
<feature type="domain" description="WWE" evidence="3">
    <location>
        <begin position="905"/>
        <end position="988"/>
    </location>
</feature>
<feature type="compositionally biased region" description="Polar residues" evidence="2">
    <location>
        <begin position="519"/>
        <end position="543"/>
    </location>
</feature>
<dbReference type="SMART" id="SM01127">
    <property type="entry name" value="DDHD"/>
    <property type="match status" value="1"/>
</dbReference>
<evidence type="ECO:0000259" key="4">
    <source>
        <dbReference type="PROSITE" id="PS51043"/>
    </source>
</evidence>
<dbReference type="PANTHER" id="PTHR23509:SF10">
    <property type="entry name" value="LD21067P"/>
    <property type="match status" value="1"/>
</dbReference>
<dbReference type="InterPro" id="IPR057825">
    <property type="entry name" value="WWE_SEC23-DDH2"/>
</dbReference>
<feature type="region of interest" description="Disordered" evidence="2">
    <location>
        <begin position="1"/>
        <end position="96"/>
    </location>
</feature>
<dbReference type="Pfam" id="PF23464">
    <property type="entry name" value="WWE_3"/>
    <property type="match status" value="1"/>
</dbReference>
<dbReference type="VEuPathDB" id="VectorBase:LLONM1_010261"/>
<proteinExistence type="inferred from homology"/>
<feature type="region of interest" description="Disordered" evidence="2">
    <location>
        <begin position="446"/>
        <end position="597"/>
    </location>
</feature>
<evidence type="ECO:0000256" key="2">
    <source>
        <dbReference type="SAM" id="MobiDB-lite"/>
    </source>
</evidence>
<evidence type="ECO:0000256" key="1">
    <source>
        <dbReference type="ARBA" id="ARBA00038464"/>
    </source>
</evidence>
<feature type="region of interest" description="Disordered" evidence="2">
    <location>
        <begin position="381"/>
        <end position="411"/>
    </location>
</feature>
<dbReference type="PROSITE" id="PS50918">
    <property type="entry name" value="WWE"/>
    <property type="match status" value="1"/>
</dbReference>
<feature type="region of interest" description="Disordered" evidence="2">
    <location>
        <begin position="1244"/>
        <end position="1270"/>
    </location>
</feature>
<feature type="region of interest" description="Disordered" evidence="2">
    <location>
        <begin position="624"/>
        <end position="670"/>
    </location>
</feature>
<organism evidence="5">
    <name type="scientific">Lutzomyia longipalpis</name>
    <name type="common">Sand fly</name>
    <dbReference type="NCBI Taxonomy" id="7200"/>
    <lineage>
        <taxon>Eukaryota</taxon>
        <taxon>Metazoa</taxon>
        <taxon>Ecdysozoa</taxon>
        <taxon>Arthropoda</taxon>
        <taxon>Hexapoda</taxon>
        <taxon>Insecta</taxon>
        <taxon>Pterygota</taxon>
        <taxon>Neoptera</taxon>
        <taxon>Endopterygota</taxon>
        <taxon>Diptera</taxon>
        <taxon>Nematocera</taxon>
        <taxon>Psychodoidea</taxon>
        <taxon>Psychodidae</taxon>
        <taxon>Lutzomyia</taxon>
        <taxon>Lutzomyia</taxon>
    </lineage>
</organism>
<feature type="compositionally biased region" description="Polar residues" evidence="2">
    <location>
        <begin position="244"/>
        <end position="253"/>
    </location>
</feature>
<dbReference type="InterPro" id="IPR004177">
    <property type="entry name" value="DDHD_dom"/>
</dbReference>
<dbReference type="InterPro" id="IPR058055">
    <property type="entry name" value="PA-PLA1"/>
</dbReference>
<evidence type="ECO:0000259" key="3">
    <source>
        <dbReference type="PROSITE" id="PS50918"/>
    </source>
</evidence>
<dbReference type="GO" id="GO:0046872">
    <property type="term" value="F:metal ion binding"/>
    <property type="evidence" value="ECO:0007669"/>
    <property type="project" value="InterPro"/>
</dbReference>
<feature type="compositionally biased region" description="Polar residues" evidence="2">
    <location>
        <begin position="151"/>
        <end position="160"/>
    </location>
</feature>
<dbReference type="PANTHER" id="PTHR23509">
    <property type="entry name" value="PA-PL1 PHOSPHOLIPASE FAMILY"/>
    <property type="match status" value="1"/>
</dbReference>
<feature type="region of interest" description="Disordered" evidence="2">
    <location>
        <begin position="172"/>
        <end position="310"/>
    </location>
</feature>
<accession>A0A7G3AMR9</accession>
<evidence type="ECO:0000313" key="5">
    <source>
        <dbReference type="EMBL" id="MBC1175332.1"/>
    </source>
</evidence>
<feature type="compositionally biased region" description="Polar residues" evidence="2">
    <location>
        <begin position="446"/>
        <end position="477"/>
    </location>
</feature>
<comment type="similarity">
    <text evidence="1">Belongs to the PA-PLA1 family.</text>
</comment>
<dbReference type="Pfam" id="PF02862">
    <property type="entry name" value="DDHD"/>
    <property type="match status" value="1"/>
</dbReference>
<protein>
    <submittedName>
        <fullName evidence="5">Putative phosphatidic acid-preferring phospholipase a1</fullName>
    </submittedName>
</protein>
<feature type="compositionally biased region" description="Polar residues" evidence="2">
    <location>
        <begin position="487"/>
        <end position="503"/>
    </location>
</feature>
<feature type="compositionally biased region" description="Polar residues" evidence="2">
    <location>
        <begin position="381"/>
        <end position="392"/>
    </location>
</feature>